<dbReference type="PANTHER" id="PTHR11607:SF3">
    <property type="entry name" value="LYSOSOMAL ALPHA-MANNOSIDASE"/>
    <property type="match status" value="1"/>
</dbReference>
<organism evidence="1 2">
    <name type="scientific">Cylicostephanus goldi</name>
    <name type="common">Nematode worm</name>
    <dbReference type="NCBI Taxonomy" id="71465"/>
    <lineage>
        <taxon>Eukaryota</taxon>
        <taxon>Metazoa</taxon>
        <taxon>Ecdysozoa</taxon>
        <taxon>Nematoda</taxon>
        <taxon>Chromadorea</taxon>
        <taxon>Rhabditida</taxon>
        <taxon>Rhabditina</taxon>
        <taxon>Rhabditomorpha</taxon>
        <taxon>Strongyloidea</taxon>
        <taxon>Strongylidae</taxon>
        <taxon>Cylicostephanus</taxon>
    </lineage>
</organism>
<keyword evidence="2" id="KW-1185">Reference proteome</keyword>
<dbReference type="AlphaFoldDB" id="A0A3P6S5Z0"/>
<dbReference type="GO" id="GO:0006491">
    <property type="term" value="P:N-glycan processing"/>
    <property type="evidence" value="ECO:0007669"/>
    <property type="project" value="TreeGrafter"/>
</dbReference>
<dbReference type="Gene3D" id="2.60.40.1180">
    <property type="entry name" value="Golgi alpha-mannosidase II"/>
    <property type="match status" value="1"/>
</dbReference>
<dbReference type="GO" id="GO:0000139">
    <property type="term" value="C:Golgi membrane"/>
    <property type="evidence" value="ECO:0007669"/>
    <property type="project" value="TreeGrafter"/>
</dbReference>
<protein>
    <submittedName>
        <fullName evidence="1">Uncharacterized protein</fullName>
    </submittedName>
</protein>
<dbReference type="PANTHER" id="PTHR11607">
    <property type="entry name" value="ALPHA-MANNOSIDASE"/>
    <property type="match status" value="1"/>
</dbReference>
<reference evidence="1 2" key="1">
    <citation type="submission" date="2018-11" db="EMBL/GenBank/DDBJ databases">
        <authorList>
            <consortium name="Pathogen Informatics"/>
        </authorList>
    </citation>
    <scope>NUCLEOTIDE SEQUENCE [LARGE SCALE GENOMIC DNA]</scope>
</reference>
<dbReference type="InterPro" id="IPR011013">
    <property type="entry name" value="Gal_mutarotase_sf_dom"/>
</dbReference>
<dbReference type="Proteomes" id="UP000271889">
    <property type="component" value="Unassembled WGS sequence"/>
</dbReference>
<dbReference type="GO" id="GO:0004559">
    <property type="term" value="F:alpha-mannosidase activity"/>
    <property type="evidence" value="ECO:0007669"/>
    <property type="project" value="TreeGrafter"/>
</dbReference>
<gene>
    <name evidence="1" type="ORF">CGOC_LOCUS6704</name>
</gene>
<dbReference type="OrthoDB" id="10261055at2759"/>
<dbReference type="Gene3D" id="2.70.98.30">
    <property type="entry name" value="Golgi alpha-mannosidase II, domain 4"/>
    <property type="match status" value="1"/>
</dbReference>
<dbReference type="SUPFAM" id="SSF74650">
    <property type="entry name" value="Galactose mutarotase-like"/>
    <property type="match status" value="1"/>
</dbReference>
<dbReference type="InterPro" id="IPR050843">
    <property type="entry name" value="Glycosyl_Hydrlase_38"/>
</dbReference>
<name>A0A3P6S5Z0_CYLGO</name>
<evidence type="ECO:0000313" key="2">
    <source>
        <dbReference type="Proteomes" id="UP000271889"/>
    </source>
</evidence>
<dbReference type="EMBL" id="UYRV01022252">
    <property type="protein sequence ID" value="VDK71162.1"/>
    <property type="molecule type" value="Genomic_DNA"/>
</dbReference>
<proteinExistence type="predicted"/>
<accession>A0A3P6S5Z0</accession>
<sequence length="160" mass="17680">MFASEDVGVKQQISPLFDLVDDHLVPSEKYELCFVDELEPFGVNVYQVIKATSSEHVVMATLTAKGVVKTSEFKFDPITANTYVLDNSVVAAEFDTVTGFLKAVAPKDHGKIDVDLHYVHYGVRAHQRLKSGNADNLSGAYLFLPDGEAKEIPKTEQDFV</sequence>
<evidence type="ECO:0000313" key="1">
    <source>
        <dbReference type="EMBL" id="VDK71162.1"/>
    </source>
</evidence>
<dbReference type="GO" id="GO:0005975">
    <property type="term" value="P:carbohydrate metabolic process"/>
    <property type="evidence" value="ECO:0007669"/>
    <property type="project" value="InterPro"/>
</dbReference>
<dbReference type="InterPro" id="IPR013780">
    <property type="entry name" value="Glyco_hydro_b"/>
</dbReference>
<dbReference type="GO" id="GO:0030246">
    <property type="term" value="F:carbohydrate binding"/>
    <property type="evidence" value="ECO:0007669"/>
    <property type="project" value="InterPro"/>
</dbReference>
<feature type="non-terminal residue" evidence="1">
    <location>
        <position position="160"/>
    </location>
</feature>